<proteinExistence type="inferred from homology"/>
<evidence type="ECO:0000256" key="3">
    <source>
        <dbReference type="ARBA" id="ARBA00022729"/>
    </source>
</evidence>
<sequence>MIKRRVVPEFGQHFQDLKVEGSIIIYDPQKNQIYEHNPKRNQTPFSPASTFKILNSLISLDAQVIPDQDVRFTWDGIQRPFPGWNQDLNMREAFKVSAVWFYQILARRIGYERMKAGVIGANYGDRNIGDPANIDQFWLSGPLKITPEEQIQFLQRLYLNQLPFSERSIAVVKDIMIMDQTAQYTVRAKTGWAMSATPPIGWYVGYLEQNQQVYFFATNLELPEPAQATARKEITYRCLRTLGLL</sequence>
<comment type="similarity">
    <text evidence="1 6">Belongs to the class-D beta-lactamase family.</text>
</comment>
<evidence type="ECO:0000256" key="4">
    <source>
        <dbReference type="ARBA" id="ARBA00022801"/>
    </source>
</evidence>
<gene>
    <name evidence="8" type="primary">blaOXA</name>
    <name evidence="8" type="ORF">VPK24_15920</name>
</gene>
<dbReference type="Proteomes" id="UP001604335">
    <property type="component" value="Unassembled WGS sequence"/>
</dbReference>
<dbReference type="GO" id="GO:0008800">
    <property type="term" value="F:beta-lactamase activity"/>
    <property type="evidence" value="ECO:0007669"/>
    <property type="project" value="UniProtKB-EC"/>
</dbReference>
<evidence type="ECO:0000313" key="8">
    <source>
        <dbReference type="EMBL" id="MFG3819131.1"/>
    </source>
</evidence>
<dbReference type="EMBL" id="JAZAQF010000086">
    <property type="protein sequence ID" value="MFG3819131.1"/>
    <property type="molecule type" value="Genomic_DNA"/>
</dbReference>
<dbReference type="InterPro" id="IPR001460">
    <property type="entry name" value="PCN-bd_Tpept"/>
</dbReference>
<keyword evidence="9" id="KW-1185">Reference proteome</keyword>
<evidence type="ECO:0000256" key="6">
    <source>
        <dbReference type="RuleBase" id="RU361140"/>
    </source>
</evidence>
<organism evidence="8 9">
    <name type="scientific">Limnothrix redekei LRLZ20PSL1</name>
    <dbReference type="NCBI Taxonomy" id="3112953"/>
    <lineage>
        <taxon>Bacteria</taxon>
        <taxon>Bacillati</taxon>
        <taxon>Cyanobacteriota</taxon>
        <taxon>Cyanophyceae</taxon>
        <taxon>Pseudanabaenales</taxon>
        <taxon>Pseudanabaenaceae</taxon>
        <taxon>Limnothrix</taxon>
    </lineage>
</organism>
<comment type="caution">
    <text evidence="8">The sequence shown here is derived from an EMBL/GenBank/DDBJ whole genome shotgun (WGS) entry which is preliminary data.</text>
</comment>
<keyword evidence="4 6" id="KW-0378">Hydrolase</keyword>
<evidence type="ECO:0000256" key="5">
    <source>
        <dbReference type="ARBA" id="ARBA00023251"/>
    </source>
</evidence>
<dbReference type="SUPFAM" id="SSF56601">
    <property type="entry name" value="beta-lactamase/transpeptidase-like"/>
    <property type="match status" value="1"/>
</dbReference>
<evidence type="ECO:0000313" key="9">
    <source>
        <dbReference type="Proteomes" id="UP001604335"/>
    </source>
</evidence>
<dbReference type="NCBIfam" id="NF012161">
    <property type="entry name" value="bla_class_D_main"/>
    <property type="match status" value="1"/>
</dbReference>
<dbReference type="InterPro" id="IPR012338">
    <property type="entry name" value="Beta-lactam/transpept-like"/>
</dbReference>
<dbReference type="EC" id="3.5.2.6" evidence="2 6"/>
<dbReference type="Gene3D" id="3.40.710.10">
    <property type="entry name" value="DD-peptidase/beta-lactamase superfamily"/>
    <property type="match status" value="1"/>
</dbReference>
<feature type="domain" description="Penicillin-binding protein transpeptidase" evidence="7">
    <location>
        <begin position="21"/>
        <end position="237"/>
    </location>
</feature>
<comment type="catalytic activity">
    <reaction evidence="6">
        <text>a beta-lactam + H2O = a substituted beta-amino acid</text>
        <dbReference type="Rhea" id="RHEA:20401"/>
        <dbReference type="ChEBI" id="CHEBI:15377"/>
        <dbReference type="ChEBI" id="CHEBI:35627"/>
        <dbReference type="ChEBI" id="CHEBI:140347"/>
        <dbReference type="EC" id="3.5.2.6"/>
    </reaction>
</comment>
<evidence type="ECO:0000256" key="2">
    <source>
        <dbReference type="ARBA" id="ARBA00012865"/>
    </source>
</evidence>
<dbReference type="Pfam" id="PF00905">
    <property type="entry name" value="Transpeptidase"/>
    <property type="match status" value="1"/>
</dbReference>
<dbReference type="PROSITE" id="PS00337">
    <property type="entry name" value="BETA_LACTAMASE_D"/>
    <property type="match status" value="1"/>
</dbReference>
<name>A0ABW7CDC2_9CYAN</name>
<evidence type="ECO:0000256" key="1">
    <source>
        <dbReference type="ARBA" id="ARBA00007898"/>
    </source>
</evidence>
<dbReference type="InterPro" id="IPR002137">
    <property type="entry name" value="Beta-lactam_class-D_AS"/>
</dbReference>
<protein>
    <recommendedName>
        <fullName evidence="2 6">Beta-lactamase</fullName>
        <ecNumber evidence="2 6">3.5.2.6</ecNumber>
    </recommendedName>
</protein>
<accession>A0ABW7CDC2</accession>
<reference evidence="9" key="1">
    <citation type="journal article" date="2024" name="Algal Res.">
        <title>Biochemical, toxicological and genomic investigation of a high-biomass producing Limnothrix strain isolated from Italian shallow drinking water reservoir.</title>
        <authorList>
            <person name="Simonazzi M."/>
            <person name="Shishido T.K."/>
            <person name="Delbaje E."/>
            <person name="Wahlsten M."/>
            <person name="Fewer D.P."/>
            <person name="Sivonen K."/>
            <person name="Pezzolesi L."/>
            <person name="Pistocchi R."/>
        </authorList>
    </citation>
    <scope>NUCLEOTIDE SEQUENCE [LARGE SCALE GENOMIC DNA]</scope>
    <source>
        <strain evidence="9">LRLZ20PSL1</strain>
    </source>
</reference>
<evidence type="ECO:0000259" key="7">
    <source>
        <dbReference type="Pfam" id="PF00905"/>
    </source>
</evidence>
<keyword evidence="3" id="KW-0732">Signal</keyword>
<keyword evidence="5 6" id="KW-0046">Antibiotic resistance</keyword>